<reference evidence="2" key="2">
    <citation type="submission" date="2025-09" db="UniProtKB">
        <authorList>
            <consortium name="Ensembl"/>
        </authorList>
    </citation>
    <scope>IDENTIFICATION</scope>
</reference>
<keyword evidence="3" id="KW-1185">Reference proteome</keyword>
<dbReference type="Proteomes" id="UP000694403">
    <property type="component" value="Unplaced"/>
</dbReference>
<feature type="compositionally biased region" description="Basic and acidic residues" evidence="1">
    <location>
        <begin position="140"/>
        <end position="150"/>
    </location>
</feature>
<protein>
    <submittedName>
        <fullName evidence="2">Uncharacterized protein</fullName>
    </submittedName>
</protein>
<evidence type="ECO:0000313" key="2">
    <source>
        <dbReference type="Ensembl" id="ENSCSRP00000012931.1"/>
    </source>
</evidence>
<name>A0A8C3SF68_CHESE</name>
<evidence type="ECO:0000313" key="3">
    <source>
        <dbReference type="Proteomes" id="UP000694403"/>
    </source>
</evidence>
<feature type="region of interest" description="Disordered" evidence="1">
    <location>
        <begin position="131"/>
        <end position="150"/>
    </location>
</feature>
<evidence type="ECO:0000256" key="1">
    <source>
        <dbReference type="SAM" id="MobiDB-lite"/>
    </source>
</evidence>
<sequence>MATAGPGQLSWACRAHTAGLKTTVWILAWESESEDLAQPWVFYACVDIPCTFWIHRVRQAVSSTGHPIDIAHSSLELLSDPPTAASQVAGITGTRHHTGPVVLPLKRKDSDCQPTYALKALPAGAMAPAGAFMGAGDGRPGQRGEKPQPR</sequence>
<proteinExistence type="predicted"/>
<organism evidence="2 3">
    <name type="scientific">Chelydra serpentina</name>
    <name type="common">Snapping turtle</name>
    <name type="synonym">Testudo serpentina</name>
    <dbReference type="NCBI Taxonomy" id="8475"/>
    <lineage>
        <taxon>Eukaryota</taxon>
        <taxon>Metazoa</taxon>
        <taxon>Chordata</taxon>
        <taxon>Craniata</taxon>
        <taxon>Vertebrata</taxon>
        <taxon>Euteleostomi</taxon>
        <taxon>Archelosauria</taxon>
        <taxon>Testudinata</taxon>
        <taxon>Testudines</taxon>
        <taxon>Cryptodira</taxon>
        <taxon>Durocryptodira</taxon>
        <taxon>Americhelydia</taxon>
        <taxon>Chelydroidea</taxon>
        <taxon>Chelydridae</taxon>
        <taxon>Chelydra</taxon>
    </lineage>
</organism>
<accession>A0A8C3SF68</accession>
<dbReference type="AlphaFoldDB" id="A0A8C3SF68"/>
<dbReference type="Ensembl" id="ENSCSRT00000013453.1">
    <property type="protein sequence ID" value="ENSCSRP00000012931.1"/>
    <property type="gene ID" value="ENSCSRG00000009793.1"/>
</dbReference>
<reference evidence="2" key="1">
    <citation type="submission" date="2025-08" db="UniProtKB">
        <authorList>
            <consortium name="Ensembl"/>
        </authorList>
    </citation>
    <scope>IDENTIFICATION</scope>
</reference>